<dbReference type="Gene3D" id="3.90.215.10">
    <property type="entry name" value="Gamma Fibrinogen, chain A, domain 1"/>
    <property type="match status" value="1"/>
</dbReference>
<name>A0A8B8AV06_CRAVI</name>
<evidence type="ECO:0000256" key="3">
    <source>
        <dbReference type="SAM" id="Phobius"/>
    </source>
</evidence>
<dbReference type="PANTHER" id="PTHR19143:SF458">
    <property type="entry name" value="FIBRINOGEN C-TERMINAL DOMAIN-CONTAINING PROTEIN-RELATED"/>
    <property type="match status" value="1"/>
</dbReference>
<dbReference type="SMART" id="SM00186">
    <property type="entry name" value="FBG"/>
    <property type="match status" value="1"/>
</dbReference>
<feature type="transmembrane region" description="Helical" evidence="3">
    <location>
        <begin position="123"/>
        <end position="147"/>
    </location>
</feature>
<evidence type="ECO:0000256" key="1">
    <source>
        <dbReference type="ARBA" id="ARBA00023157"/>
    </source>
</evidence>
<evidence type="ECO:0000256" key="2">
    <source>
        <dbReference type="SAM" id="MobiDB-lite"/>
    </source>
</evidence>
<dbReference type="Proteomes" id="UP000694844">
    <property type="component" value="Chromosome 1"/>
</dbReference>
<dbReference type="InterPro" id="IPR020837">
    <property type="entry name" value="Fibrinogen_CS"/>
</dbReference>
<dbReference type="PROSITE" id="PS51406">
    <property type="entry name" value="FIBRINOGEN_C_2"/>
    <property type="match status" value="1"/>
</dbReference>
<keyword evidence="5" id="KW-1185">Reference proteome</keyword>
<keyword evidence="3" id="KW-1133">Transmembrane helix</keyword>
<dbReference type="GO" id="GO:0005615">
    <property type="term" value="C:extracellular space"/>
    <property type="evidence" value="ECO:0007669"/>
    <property type="project" value="TreeGrafter"/>
</dbReference>
<dbReference type="GeneID" id="111104714"/>
<dbReference type="OrthoDB" id="6134682at2759"/>
<reference evidence="6" key="2">
    <citation type="submission" date="2025-08" db="UniProtKB">
        <authorList>
            <consortium name="RefSeq"/>
        </authorList>
    </citation>
    <scope>IDENTIFICATION</scope>
    <source>
        <tissue evidence="6">Whole sample</tissue>
    </source>
</reference>
<keyword evidence="3" id="KW-0812">Transmembrane</keyword>
<dbReference type="InterPro" id="IPR014716">
    <property type="entry name" value="Fibrinogen_a/b/g_C_1"/>
</dbReference>
<dbReference type="PROSITE" id="PS00514">
    <property type="entry name" value="FIBRINOGEN_C_1"/>
    <property type="match status" value="1"/>
</dbReference>
<feature type="region of interest" description="Disordered" evidence="2">
    <location>
        <begin position="175"/>
        <end position="194"/>
    </location>
</feature>
<keyword evidence="3" id="KW-0472">Membrane</keyword>
<dbReference type="SUPFAM" id="SSF56496">
    <property type="entry name" value="Fibrinogen C-terminal domain-like"/>
    <property type="match status" value="1"/>
</dbReference>
<dbReference type="Pfam" id="PF00147">
    <property type="entry name" value="Fibrinogen_C"/>
    <property type="match status" value="1"/>
</dbReference>
<evidence type="ECO:0000313" key="5">
    <source>
        <dbReference type="Proteomes" id="UP000694844"/>
    </source>
</evidence>
<dbReference type="InterPro" id="IPR036056">
    <property type="entry name" value="Fibrinogen-like_C"/>
</dbReference>
<dbReference type="InterPro" id="IPR050373">
    <property type="entry name" value="Fibrinogen_C-term_domain"/>
</dbReference>
<dbReference type="NCBIfam" id="NF040941">
    <property type="entry name" value="GGGWT_bact"/>
    <property type="match status" value="1"/>
</dbReference>
<dbReference type="KEGG" id="cvn:111104714"/>
<proteinExistence type="predicted"/>
<feature type="compositionally biased region" description="Low complexity" evidence="2">
    <location>
        <begin position="176"/>
        <end position="192"/>
    </location>
</feature>
<keyword evidence="1" id="KW-1015">Disulfide bond</keyword>
<dbReference type="CDD" id="cd00087">
    <property type="entry name" value="FReD"/>
    <property type="match status" value="1"/>
</dbReference>
<feature type="region of interest" description="Disordered" evidence="2">
    <location>
        <begin position="89"/>
        <end position="116"/>
    </location>
</feature>
<evidence type="ECO:0000259" key="4">
    <source>
        <dbReference type="PROSITE" id="PS51406"/>
    </source>
</evidence>
<protein>
    <submittedName>
        <fullName evidence="6">Angiopoietin-2-like isoform X1</fullName>
    </submittedName>
</protein>
<gene>
    <name evidence="6" type="primary">LOC111104714</name>
</gene>
<dbReference type="RefSeq" id="XP_022294518.1">
    <property type="nucleotide sequence ID" value="XM_022438810.1"/>
</dbReference>
<accession>A0A8B8AV06</accession>
<dbReference type="PANTHER" id="PTHR19143">
    <property type="entry name" value="FIBRINOGEN/TENASCIN/ANGIOPOEITIN"/>
    <property type="match status" value="1"/>
</dbReference>
<reference evidence="5" key="1">
    <citation type="submission" date="2024-06" db="UniProtKB">
        <authorList>
            <consortium name="RefSeq"/>
        </authorList>
    </citation>
    <scope>NUCLEOTIDE SEQUENCE [LARGE SCALE GENOMIC DNA]</scope>
</reference>
<dbReference type="InterPro" id="IPR002181">
    <property type="entry name" value="Fibrinogen_a/b/g_C_dom"/>
</dbReference>
<dbReference type="AlphaFoldDB" id="A0A8B8AV06"/>
<organism evidence="5 6">
    <name type="scientific">Crassostrea virginica</name>
    <name type="common">Eastern oyster</name>
    <dbReference type="NCBI Taxonomy" id="6565"/>
    <lineage>
        <taxon>Eukaryota</taxon>
        <taxon>Metazoa</taxon>
        <taxon>Spiralia</taxon>
        <taxon>Lophotrochozoa</taxon>
        <taxon>Mollusca</taxon>
        <taxon>Bivalvia</taxon>
        <taxon>Autobranchia</taxon>
        <taxon>Pteriomorphia</taxon>
        <taxon>Ostreida</taxon>
        <taxon>Ostreoidea</taxon>
        <taxon>Ostreidae</taxon>
        <taxon>Crassostrea</taxon>
    </lineage>
</organism>
<evidence type="ECO:0000313" key="6">
    <source>
        <dbReference type="RefSeq" id="XP_022294518.1"/>
    </source>
</evidence>
<feature type="domain" description="Fibrinogen C-terminal" evidence="4">
    <location>
        <begin position="202"/>
        <end position="427"/>
    </location>
</feature>
<sequence length="427" mass="47443">MSKGSADSGYVHAGTMSTSEVSSAHYLDLDVSFSTNSDSRAHGLYSRIYLSDNRSIDSSNYNRIKENLSSSQTTTEYYLSLSSIAHSTGGTFQQEPQVSPYPPVRRTVSTDAPKPRQSGKRPYIIGLIILLLLILISIVAALISIFLSEKETPTVSQTALEATSVSFVTDKPTVVSTDQSTTPTNTKDTTSPVESLGVPTIFNDTGFHRDCKEILTNGSTSDGVYTIYPYLPNTTAVTVYCDMTTDGGGWTTFQHRRDGSVDFYLLWDSYRNGFGDAQGEYWLGNEHLHQLTSLGASDFYVRLQKFTGGWTYAKYNEISVADEAGKYRLKVKFNSYQGNAGDCFQSHLTVNTPGYVFSTPDEDNDLASGNCALTHRGAWWYNQCSLANLNGYYKNSNCEKDRDCNFWYYLANNYGGVKTSYMMVRRV</sequence>